<proteinExistence type="predicted"/>
<reference evidence="2 3" key="1">
    <citation type="submission" date="2018-06" db="EMBL/GenBank/DDBJ databases">
        <authorList>
            <consortium name="Pathogen Informatics"/>
            <person name="Doyle S."/>
        </authorList>
    </citation>
    <scope>NUCLEOTIDE SEQUENCE [LARGE SCALE GENOMIC DNA]</scope>
    <source>
        <strain evidence="2 3">NCTC12195</strain>
    </source>
</reference>
<evidence type="ECO:0000313" key="2">
    <source>
        <dbReference type="EMBL" id="SUM33940.1"/>
    </source>
</evidence>
<name>A0A380FJL2_STAGA</name>
<dbReference type="Proteomes" id="UP000255277">
    <property type="component" value="Unassembled WGS sequence"/>
</dbReference>
<dbReference type="EMBL" id="UHDK01000001">
    <property type="protein sequence ID" value="SUM33940.1"/>
    <property type="molecule type" value="Genomic_DNA"/>
</dbReference>
<gene>
    <name evidence="2" type="ORF">NCTC12195_03448</name>
</gene>
<dbReference type="InterPro" id="IPR053990">
    <property type="entry name" value="TagH_C"/>
</dbReference>
<protein>
    <submittedName>
        <fullName evidence="2">Sugar ABC transporter ATPase</fullName>
    </submittedName>
</protein>
<dbReference type="Pfam" id="PF22096">
    <property type="entry name" value="TagH_C"/>
    <property type="match status" value="1"/>
</dbReference>
<evidence type="ECO:0000313" key="3">
    <source>
        <dbReference type="Proteomes" id="UP000255277"/>
    </source>
</evidence>
<organism evidence="2 3">
    <name type="scientific">Staphylococcus gallinarum</name>
    <dbReference type="NCBI Taxonomy" id="1293"/>
    <lineage>
        <taxon>Bacteria</taxon>
        <taxon>Bacillati</taxon>
        <taxon>Bacillota</taxon>
        <taxon>Bacilli</taxon>
        <taxon>Bacillales</taxon>
        <taxon>Staphylococcaceae</taxon>
        <taxon>Staphylococcus</taxon>
    </lineage>
</organism>
<feature type="domain" description="Teichoic acid transporter subunit TagH C-terminal" evidence="1">
    <location>
        <begin position="6"/>
        <end position="101"/>
    </location>
</feature>
<evidence type="ECO:0000259" key="1">
    <source>
        <dbReference type="Pfam" id="PF22096"/>
    </source>
</evidence>
<sequence>MNHIVFKSIAPYMHKNYSNYNEFFNSHLHKKHGKVTDSLVPETDKDNRFVVPIVQQPISMIFNDQNKLTGFTIPIKDKDKLKKKFDIEGDFWITKSGDGLLYGRFKK</sequence>
<dbReference type="AlphaFoldDB" id="A0A380FJL2"/>
<accession>A0A380FJL2</accession>